<dbReference type="Pfam" id="PF00672">
    <property type="entry name" value="HAMP"/>
    <property type="match status" value="1"/>
</dbReference>
<keyword evidence="7" id="KW-0902">Two-component regulatory system</keyword>
<keyword evidence="6" id="KW-0418">Kinase</keyword>
<dbReference type="InterPro" id="IPR003661">
    <property type="entry name" value="HisK_dim/P_dom"/>
</dbReference>
<dbReference type="SMART" id="SM00388">
    <property type="entry name" value="HisKA"/>
    <property type="match status" value="1"/>
</dbReference>
<dbReference type="EC" id="2.7.13.3" evidence="3"/>
<dbReference type="RefSeq" id="WP_083491354.1">
    <property type="nucleotide sequence ID" value="NZ_LDJJ01000060.1"/>
</dbReference>
<evidence type="ECO:0000256" key="1">
    <source>
        <dbReference type="ARBA" id="ARBA00000085"/>
    </source>
</evidence>
<dbReference type="InterPro" id="IPR003660">
    <property type="entry name" value="HAMP_dom"/>
</dbReference>
<feature type="modified residue" description="4-aspartylphosphate" evidence="8">
    <location>
        <position position="871"/>
    </location>
</feature>
<reference evidence="14 15" key="1">
    <citation type="submission" date="2015-05" db="EMBL/GenBank/DDBJ databases">
        <title>Genome sequencing and analysis of members of genus Stenotrophomonas.</title>
        <authorList>
            <person name="Patil P.P."/>
            <person name="Midha S."/>
            <person name="Patil P.B."/>
        </authorList>
    </citation>
    <scope>NUCLEOTIDE SEQUENCE [LARGE SCALE GENOMIC DNA]</scope>
    <source>
        <strain evidence="14 15">DSM 18941</strain>
    </source>
</reference>
<feature type="coiled-coil region" evidence="9">
    <location>
        <begin position="427"/>
        <end position="520"/>
    </location>
</feature>
<keyword evidence="10" id="KW-0472">Membrane</keyword>
<dbReference type="Pfam" id="PF00512">
    <property type="entry name" value="HisKA"/>
    <property type="match status" value="1"/>
</dbReference>
<evidence type="ECO:0000256" key="3">
    <source>
        <dbReference type="ARBA" id="ARBA00012438"/>
    </source>
</evidence>
<evidence type="ECO:0000259" key="13">
    <source>
        <dbReference type="PROSITE" id="PS50885"/>
    </source>
</evidence>
<evidence type="ECO:0000259" key="12">
    <source>
        <dbReference type="PROSITE" id="PS50110"/>
    </source>
</evidence>
<feature type="domain" description="Histidine kinase" evidence="11">
    <location>
        <begin position="541"/>
        <end position="773"/>
    </location>
</feature>
<dbReference type="SMART" id="SM00387">
    <property type="entry name" value="HATPase_c"/>
    <property type="match status" value="1"/>
</dbReference>
<dbReference type="SUPFAM" id="SSF55874">
    <property type="entry name" value="ATPase domain of HSP90 chaperone/DNA topoisomerase II/histidine kinase"/>
    <property type="match status" value="1"/>
</dbReference>
<feature type="modified residue" description="4-aspartylphosphate" evidence="8">
    <location>
        <position position="1131"/>
    </location>
</feature>
<dbReference type="SUPFAM" id="SSF47384">
    <property type="entry name" value="Homodimeric domain of signal transducing histidine kinase"/>
    <property type="match status" value="1"/>
</dbReference>
<dbReference type="GO" id="GO:0016020">
    <property type="term" value="C:membrane"/>
    <property type="evidence" value="ECO:0007669"/>
    <property type="project" value="UniProtKB-SubCell"/>
</dbReference>
<dbReference type="OrthoDB" id="9810730at2"/>
<dbReference type="PANTHER" id="PTHR45339">
    <property type="entry name" value="HYBRID SIGNAL TRANSDUCTION HISTIDINE KINASE J"/>
    <property type="match status" value="1"/>
</dbReference>
<feature type="domain" description="Response regulatory" evidence="12">
    <location>
        <begin position="944"/>
        <end position="1059"/>
    </location>
</feature>
<comment type="catalytic activity">
    <reaction evidence="1">
        <text>ATP + protein L-histidine = ADP + protein N-phospho-L-histidine.</text>
        <dbReference type="EC" id="2.7.13.3"/>
    </reaction>
</comment>
<evidence type="ECO:0000256" key="4">
    <source>
        <dbReference type="ARBA" id="ARBA00022553"/>
    </source>
</evidence>
<dbReference type="PRINTS" id="PR00344">
    <property type="entry name" value="BCTRLSENSOR"/>
</dbReference>
<evidence type="ECO:0000256" key="6">
    <source>
        <dbReference type="ARBA" id="ARBA00022777"/>
    </source>
</evidence>
<evidence type="ECO:0000256" key="2">
    <source>
        <dbReference type="ARBA" id="ARBA00004370"/>
    </source>
</evidence>
<dbReference type="InterPro" id="IPR036097">
    <property type="entry name" value="HisK_dim/P_sf"/>
</dbReference>
<dbReference type="SMART" id="SM00448">
    <property type="entry name" value="REC"/>
    <property type="match status" value="3"/>
</dbReference>
<dbReference type="Pfam" id="PF13185">
    <property type="entry name" value="GAF_2"/>
    <property type="match status" value="1"/>
</dbReference>
<dbReference type="PROSITE" id="PS50110">
    <property type="entry name" value="RESPONSE_REGULATORY"/>
    <property type="match status" value="3"/>
</dbReference>
<dbReference type="InterPro" id="IPR004358">
    <property type="entry name" value="Sig_transdc_His_kin-like_C"/>
</dbReference>
<evidence type="ECO:0000256" key="10">
    <source>
        <dbReference type="SAM" id="Phobius"/>
    </source>
</evidence>
<evidence type="ECO:0000256" key="9">
    <source>
        <dbReference type="SAM" id="Coils"/>
    </source>
</evidence>
<feature type="modified residue" description="4-aspartylphosphate" evidence="8">
    <location>
        <position position="993"/>
    </location>
</feature>
<comment type="caution">
    <text evidence="14">The sequence shown here is derived from an EMBL/GenBank/DDBJ whole genome shotgun (WGS) entry which is preliminary data.</text>
</comment>
<dbReference type="InterPro" id="IPR005467">
    <property type="entry name" value="His_kinase_dom"/>
</dbReference>
<dbReference type="Gene3D" id="3.30.450.40">
    <property type="match status" value="1"/>
</dbReference>
<dbReference type="InterPro" id="IPR029016">
    <property type="entry name" value="GAF-like_dom_sf"/>
</dbReference>
<dbReference type="CDD" id="cd17546">
    <property type="entry name" value="REC_hyHK_CKI1_RcsC-like"/>
    <property type="match status" value="1"/>
</dbReference>
<dbReference type="Proteomes" id="UP000051863">
    <property type="component" value="Unassembled WGS sequence"/>
</dbReference>
<dbReference type="Pfam" id="PF02518">
    <property type="entry name" value="HATPase_c"/>
    <property type="match status" value="1"/>
</dbReference>
<dbReference type="FunFam" id="3.30.565.10:FF:000010">
    <property type="entry name" value="Sensor histidine kinase RcsC"/>
    <property type="match status" value="1"/>
</dbReference>
<dbReference type="SUPFAM" id="SSF158472">
    <property type="entry name" value="HAMP domain-like"/>
    <property type="match status" value="1"/>
</dbReference>
<dbReference type="SUPFAM" id="SSF52172">
    <property type="entry name" value="CheY-like"/>
    <property type="match status" value="3"/>
</dbReference>
<dbReference type="CDD" id="cd00156">
    <property type="entry name" value="REC"/>
    <property type="match status" value="1"/>
</dbReference>
<dbReference type="CDD" id="cd06225">
    <property type="entry name" value="HAMP"/>
    <property type="match status" value="1"/>
</dbReference>
<dbReference type="InterPro" id="IPR001789">
    <property type="entry name" value="Sig_transdc_resp-reg_receiver"/>
</dbReference>
<gene>
    <name evidence="14" type="ORF">ABB27_16200</name>
</gene>
<keyword evidence="5" id="KW-0808">Transferase</keyword>
<feature type="transmembrane region" description="Helical" evidence="10">
    <location>
        <begin position="193"/>
        <end position="217"/>
    </location>
</feature>
<dbReference type="InterPro" id="IPR003018">
    <property type="entry name" value="GAF"/>
</dbReference>
<dbReference type="InterPro" id="IPR011006">
    <property type="entry name" value="CheY-like_superfamily"/>
</dbReference>
<evidence type="ECO:0000256" key="7">
    <source>
        <dbReference type="ARBA" id="ARBA00023012"/>
    </source>
</evidence>
<evidence type="ECO:0000313" key="15">
    <source>
        <dbReference type="Proteomes" id="UP000051863"/>
    </source>
</evidence>
<keyword evidence="4 8" id="KW-0597">Phosphoprotein</keyword>
<evidence type="ECO:0000259" key="11">
    <source>
        <dbReference type="PROSITE" id="PS50109"/>
    </source>
</evidence>
<protein>
    <recommendedName>
        <fullName evidence="3">histidine kinase</fullName>
        <ecNumber evidence="3">2.7.13.3</ecNumber>
    </recommendedName>
</protein>
<name>A0A0R0C4E3_9GAMM</name>
<dbReference type="SMART" id="SM00065">
    <property type="entry name" value="GAF"/>
    <property type="match status" value="1"/>
</dbReference>
<dbReference type="PROSITE" id="PS50885">
    <property type="entry name" value="HAMP"/>
    <property type="match status" value="1"/>
</dbReference>
<evidence type="ECO:0000256" key="5">
    <source>
        <dbReference type="ARBA" id="ARBA00022679"/>
    </source>
</evidence>
<keyword evidence="15" id="KW-1185">Reference proteome</keyword>
<dbReference type="Gene3D" id="3.40.50.2300">
    <property type="match status" value="3"/>
</dbReference>
<sequence length="1200" mass="132166">MTRKKESWINNMPLLGKMLAAFGLVFLCFLATSVVSYRTSGQDDAARKRETVQIEVINQVEEAMQAVRLQQIAIRNYLLGDGERQMQVLNQQSARRDAAMEAAIVAAGDGDVAERLRRTQQQARAWDSEIMAVLRPANDAPPASQLEVLHAISNGGQGNALAETLDGIYNSEVTLMLNDRAQMSRWIAKAHDVSLALLVIGFIIIIVTLWLISRVIVAPINRLTDKMTRLANDDLDIEINGLGRADEIGEMARAMDVFRRNSVASREANWIKLSVGEVGAELQTAQTPDEYAQALVSQIAPRIDAPIGVFFAWDEQQQKLHLQGSYGFQRRKHLGLQYGLGDGLIGQAALERKRISVQQVPDEFFGVHSALGEAQPRHLVAVPLLLKDRLLGVFEFGTFGHFNATQEAFVDGVLPTVALGLDNIRRADETQLLLDHTRAQAEQLQRSQITLQTQEEELRATNEELQGKTVELEEQAQRLSASEEELRVQAEELQASNEELRQKTEVLNEQKDVLQVLQRETEFKAQELARASQYKTDFLANMSHELRTPLNSLLILSKELAENESGHLDVEEVEAAAVIHDSGSNLLRLINDILDLSKIEAGKMDVHREEVRVDAITREVTRHFRHMAMENRLEFAIDVDPSMPEALVTDRSKLQQVLNNLLGNAFKFTREGSVTLRMAIADAAMLTRIGAASDEQHVALTVRDTGIGIPEERLDSIFEAFEQVDSSTSRHYGGSGLGLAIARRLAQLLGGQLVVDSEQGKGSSFSLVLPLLSAGLTSAMAASQAASEHRPAPTPGPARVATAQLIDWIPDDRHAIAAGETVILTVEDDPAFARILVDLIRRKGHRALAAADGESGLELARRYRPTGILLDVMLPGMDGWSVLQHLKHDPVTAAIPVHFISAVDEAAKGVALGAVGYLTKPVDRKALVAAFDHLLDVAGKIVRKLLLVDDDPDSRLALTRLLQADNVEIDQVASGEEALERIATHSYDCIVLDLNLGGISGIEFLEKAATLVAVPPVVIYSGQDLSREDSLKLRQYTDSIVIKGQRSPERLLDEVSLFLHSIGSRGANATPSDDNNLGGRQVLLVDDDMRNLFALSKSLRARGVNVSMAQDGYKALQQLQENPSIELVLMDIMMPGMDGYETTREIRKLPEWSNLPIIAVTAKAMHGDRDKCLDAGANDYLTKPVDLDKLLSMMRVWLQK</sequence>
<dbReference type="Gene3D" id="6.10.340.10">
    <property type="match status" value="1"/>
</dbReference>
<dbReference type="InterPro" id="IPR003594">
    <property type="entry name" value="HATPase_dom"/>
</dbReference>
<dbReference type="Gene3D" id="1.10.287.130">
    <property type="match status" value="1"/>
</dbReference>
<dbReference type="EMBL" id="LDJJ01000060">
    <property type="protein sequence ID" value="KRG64637.1"/>
    <property type="molecule type" value="Genomic_DNA"/>
</dbReference>
<keyword evidence="9" id="KW-0175">Coiled coil</keyword>
<comment type="subcellular location">
    <subcellularLocation>
        <location evidence="2">Membrane</location>
    </subcellularLocation>
</comment>
<feature type="domain" description="Response regulatory" evidence="12">
    <location>
        <begin position="1081"/>
        <end position="1198"/>
    </location>
</feature>
<dbReference type="InterPro" id="IPR036890">
    <property type="entry name" value="HATPase_C_sf"/>
</dbReference>
<feature type="domain" description="HAMP" evidence="13">
    <location>
        <begin position="214"/>
        <end position="267"/>
    </location>
</feature>
<organism evidence="14 15">
    <name type="scientific">Stenotrophomonas terrae</name>
    <dbReference type="NCBI Taxonomy" id="405446"/>
    <lineage>
        <taxon>Bacteria</taxon>
        <taxon>Pseudomonadati</taxon>
        <taxon>Pseudomonadota</taxon>
        <taxon>Gammaproteobacteria</taxon>
        <taxon>Lysobacterales</taxon>
        <taxon>Lysobacteraceae</taxon>
        <taxon>Stenotrophomonas</taxon>
    </lineage>
</organism>
<feature type="domain" description="Response regulatory" evidence="12">
    <location>
        <begin position="822"/>
        <end position="935"/>
    </location>
</feature>
<dbReference type="PROSITE" id="PS50109">
    <property type="entry name" value="HIS_KIN"/>
    <property type="match status" value="1"/>
</dbReference>
<dbReference type="PATRIC" id="fig|405446.3.peg.3115"/>
<dbReference type="GO" id="GO:0000155">
    <property type="term" value="F:phosphorelay sensor kinase activity"/>
    <property type="evidence" value="ECO:0007669"/>
    <property type="project" value="InterPro"/>
</dbReference>
<dbReference type="AlphaFoldDB" id="A0A0R0C4E3"/>
<dbReference type="CDD" id="cd16922">
    <property type="entry name" value="HATPase_EvgS-ArcB-TorS-like"/>
    <property type="match status" value="1"/>
</dbReference>
<keyword evidence="10" id="KW-1133">Transmembrane helix</keyword>
<accession>A0A0R0C4E3</accession>
<dbReference type="Pfam" id="PF00072">
    <property type="entry name" value="Response_reg"/>
    <property type="match status" value="3"/>
</dbReference>
<dbReference type="CDD" id="cd00082">
    <property type="entry name" value="HisKA"/>
    <property type="match status" value="1"/>
</dbReference>
<evidence type="ECO:0000313" key="14">
    <source>
        <dbReference type="EMBL" id="KRG64637.1"/>
    </source>
</evidence>
<dbReference type="SMART" id="SM00304">
    <property type="entry name" value="HAMP"/>
    <property type="match status" value="1"/>
</dbReference>
<evidence type="ECO:0000256" key="8">
    <source>
        <dbReference type="PROSITE-ProRule" id="PRU00169"/>
    </source>
</evidence>
<dbReference type="SUPFAM" id="SSF55781">
    <property type="entry name" value="GAF domain-like"/>
    <property type="match status" value="1"/>
</dbReference>
<keyword evidence="10" id="KW-0812">Transmembrane</keyword>
<dbReference type="PANTHER" id="PTHR45339:SF1">
    <property type="entry name" value="HYBRID SIGNAL TRANSDUCTION HISTIDINE KINASE J"/>
    <property type="match status" value="1"/>
</dbReference>
<proteinExistence type="predicted"/>
<dbReference type="Gene3D" id="3.30.565.10">
    <property type="entry name" value="Histidine kinase-like ATPase, C-terminal domain"/>
    <property type="match status" value="1"/>
</dbReference>